<gene>
    <name evidence="3" type="primary">rpfG_2</name>
    <name evidence="3" type="ORF">KS4_32750</name>
</gene>
<dbReference type="EMBL" id="CP036425">
    <property type="protein sequence ID" value="QDU35195.1"/>
    <property type="molecule type" value="Genomic_DNA"/>
</dbReference>
<dbReference type="InterPro" id="IPR006674">
    <property type="entry name" value="HD_domain"/>
</dbReference>
<dbReference type="Proteomes" id="UP000317369">
    <property type="component" value="Chromosome"/>
</dbReference>
<dbReference type="AlphaFoldDB" id="A0A517YYA2"/>
<dbReference type="Gene3D" id="1.10.3210.10">
    <property type="entry name" value="Hypothetical protein af1432"/>
    <property type="match status" value="1"/>
</dbReference>
<dbReference type="Pfam" id="PF13487">
    <property type="entry name" value="HD_5"/>
    <property type="match status" value="1"/>
</dbReference>
<accession>A0A517YYA2</accession>
<proteinExistence type="predicted"/>
<dbReference type="EC" id="3.1.4.52" evidence="3"/>
<evidence type="ECO:0000313" key="4">
    <source>
        <dbReference type="Proteomes" id="UP000317369"/>
    </source>
</evidence>
<dbReference type="GO" id="GO:0071111">
    <property type="term" value="F:cyclic-guanylate-specific phosphodiesterase activity"/>
    <property type="evidence" value="ECO:0007669"/>
    <property type="project" value="UniProtKB-EC"/>
</dbReference>
<dbReference type="CDD" id="cd00077">
    <property type="entry name" value="HDc"/>
    <property type="match status" value="1"/>
</dbReference>
<name>A0A517YYA2_9BACT</name>
<dbReference type="SUPFAM" id="SSF109604">
    <property type="entry name" value="HD-domain/PDEase-like"/>
    <property type="match status" value="1"/>
</dbReference>
<dbReference type="SMART" id="SM00471">
    <property type="entry name" value="HDc"/>
    <property type="match status" value="1"/>
</dbReference>
<feature type="domain" description="HD-GYP" evidence="2">
    <location>
        <begin position="325"/>
        <end position="521"/>
    </location>
</feature>
<feature type="domain" description="HD" evidence="1">
    <location>
        <begin position="347"/>
        <end position="469"/>
    </location>
</feature>
<dbReference type="InterPro" id="IPR037522">
    <property type="entry name" value="HD_GYP_dom"/>
</dbReference>
<reference evidence="3 4" key="1">
    <citation type="submission" date="2019-02" db="EMBL/GenBank/DDBJ databases">
        <title>Deep-cultivation of Planctomycetes and their phenomic and genomic characterization uncovers novel biology.</title>
        <authorList>
            <person name="Wiegand S."/>
            <person name="Jogler M."/>
            <person name="Boedeker C."/>
            <person name="Pinto D."/>
            <person name="Vollmers J."/>
            <person name="Rivas-Marin E."/>
            <person name="Kohn T."/>
            <person name="Peeters S.H."/>
            <person name="Heuer A."/>
            <person name="Rast P."/>
            <person name="Oberbeckmann S."/>
            <person name="Bunk B."/>
            <person name="Jeske O."/>
            <person name="Meyerdierks A."/>
            <person name="Storesund J.E."/>
            <person name="Kallscheuer N."/>
            <person name="Luecker S."/>
            <person name="Lage O.M."/>
            <person name="Pohl T."/>
            <person name="Merkel B.J."/>
            <person name="Hornburger P."/>
            <person name="Mueller R.-W."/>
            <person name="Bruemmer F."/>
            <person name="Labrenz M."/>
            <person name="Spormann A.M."/>
            <person name="Op den Camp H."/>
            <person name="Overmann J."/>
            <person name="Amann R."/>
            <person name="Jetten M.S.M."/>
            <person name="Mascher T."/>
            <person name="Medema M.H."/>
            <person name="Devos D.P."/>
            <person name="Kaster A.-K."/>
            <person name="Ovreas L."/>
            <person name="Rohde M."/>
            <person name="Galperin M.Y."/>
            <person name="Jogler C."/>
        </authorList>
    </citation>
    <scope>NUCLEOTIDE SEQUENCE [LARGE SCALE GENOMIC DNA]</scope>
    <source>
        <strain evidence="3 4">KS4</strain>
    </source>
</reference>
<keyword evidence="4" id="KW-1185">Reference proteome</keyword>
<protein>
    <submittedName>
        <fullName evidence="3">Cyclic di-GMP phosphodiesterase response regulator RpfG</fullName>
        <ecNumber evidence="3">3.1.4.52</ecNumber>
    </submittedName>
</protein>
<keyword evidence="3" id="KW-0378">Hydrolase</keyword>
<dbReference type="KEGG" id="pcor:KS4_32750"/>
<evidence type="ECO:0000313" key="3">
    <source>
        <dbReference type="EMBL" id="QDU35195.1"/>
    </source>
</evidence>
<dbReference type="InterPro" id="IPR003607">
    <property type="entry name" value="HD/PDEase_dom"/>
</dbReference>
<evidence type="ECO:0000259" key="2">
    <source>
        <dbReference type="PROSITE" id="PS51832"/>
    </source>
</evidence>
<dbReference type="PROSITE" id="PS51831">
    <property type="entry name" value="HD"/>
    <property type="match status" value="1"/>
</dbReference>
<dbReference type="InterPro" id="IPR029016">
    <property type="entry name" value="GAF-like_dom_sf"/>
</dbReference>
<dbReference type="SUPFAM" id="SSF55781">
    <property type="entry name" value="GAF domain-like"/>
    <property type="match status" value="1"/>
</dbReference>
<organism evidence="3 4">
    <name type="scientific">Poriferisphaera corsica</name>
    <dbReference type="NCBI Taxonomy" id="2528020"/>
    <lineage>
        <taxon>Bacteria</taxon>
        <taxon>Pseudomonadati</taxon>
        <taxon>Planctomycetota</taxon>
        <taxon>Phycisphaerae</taxon>
        <taxon>Phycisphaerales</taxon>
        <taxon>Phycisphaeraceae</taxon>
        <taxon>Poriferisphaera</taxon>
    </lineage>
</organism>
<evidence type="ECO:0000259" key="1">
    <source>
        <dbReference type="PROSITE" id="PS51831"/>
    </source>
</evidence>
<dbReference type="Gene3D" id="3.30.450.40">
    <property type="match status" value="1"/>
</dbReference>
<dbReference type="PANTHER" id="PTHR43155">
    <property type="entry name" value="CYCLIC DI-GMP PHOSPHODIESTERASE PA4108-RELATED"/>
    <property type="match status" value="1"/>
</dbReference>
<sequence>MRVRQLGFTLVDISHDGHSSVLGQDNGVELVVASQNFSDALCQSWEQITDPNRLMYEVLPGVILVSMPIKRRRRVEDRFNEHSLAVVVLTESIHENGLIECIARSQQITSANLREQLSKISVVSSGEVNRLVSMLSWMHQDVTEIDRRLTELQSMSLELSESYEELSLLYKLSVNMRVNQEPAAFLQDACVELQQVLGVKWLAIQLIEDDPRLEDLAGRLITAGDCAQSTRCVHEAGKYLMVRMSHEEHSVVHDDTAMLDVPLIPKLAKTMLIVPIRFEGKQLGILFGGDKIEGTHIDSIDVKLCDSLVNSMSIFLGNMMLYEDAQSMFIGTLHALTNAIDAKDSYTHGHSERVALMSRNLAEAAGFDATFVERTYIAGLLHDVGKIGVPESVLSKPGRLSESEYDQIKQHPEIGSRIVSGIRQMSDLIPGVLCHHERWDGCGYPNKLAGNDIPIMGRIIGLADAFDAMSSNRTYRQAMNLNEVLSEIVRCRGQQFDPELVDVFVRLDFSPFFDLIAKHHDDKQKRISA</sequence>
<dbReference type="PANTHER" id="PTHR43155:SF2">
    <property type="entry name" value="CYCLIC DI-GMP PHOSPHODIESTERASE PA4108"/>
    <property type="match status" value="1"/>
</dbReference>
<dbReference type="PROSITE" id="PS51832">
    <property type="entry name" value="HD_GYP"/>
    <property type="match status" value="1"/>
</dbReference>